<dbReference type="Proteomes" id="UP000812440">
    <property type="component" value="Chromosome 4"/>
</dbReference>
<dbReference type="OrthoDB" id="8824963at2759"/>
<reference evidence="4" key="1">
    <citation type="thesis" date="2020" institute="ProQuest LLC" country="789 East Eisenhower Parkway, Ann Arbor, MI, USA">
        <title>Comparative Genomics and Chromosome Evolution.</title>
        <authorList>
            <person name="Mudd A.B."/>
        </authorList>
    </citation>
    <scope>NUCLEOTIDE SEQUENCE</scope>
    <source>
        <strain evidence="4">Female2</strain>
        <tissue evidence="4">Blood</tissue>
    </source>
</reference>
<dbReference type="SUPFAM" id="SSF49265">
    <property type="entry name" value="Fibronectin type III"/>
    <property type="match status" value="1"/>
</dbReference>
<name>A0A8T2J2D9_9PIPI</name>
<dbReference type="EMBL" id="JAACNH010000007">
    <property type="protein sequence ID" value="KAG8437983.1"/>
    <property type="molecule type" value="Genomic_DNA"/>
</dbReference>
<gene>
    <name evidence="4" type="ORF">GDO86_008609</name>
</gene>
<feature type="transmembrane region" description="Helical" evidence="2">
    <location>
        <begin position="237"/>
        <end position="262"/>
    </location>
</feature>
<dbReference type="PROSITE" id="PS50853">
    <property type="entry name" value="FN3"/>
    <property type="match status" value="1"/>
</dbReference>
<feature type="domain" description="Fibronectin type-III" evidence="3">
    <location>
        <begin position="125"/>
        <end position="216"/>
    </location>
</feature>
<keyword evidence="2" id="KW-1133">Transmembrane helix</keyword>
<keyword evidence="2" id="KW-0812">Transmembrane</keyword>
<keyword evidence="5" id="KW-1185">Reference proteome</keyword>
<dbReference type="SMART" id="SM00060">
    <property type="entry name" value="FN3"/>
    <property type="match status" value="1"/>
</dbReference>
<dbReference type="InterPro" id="IPR013783">
    <property type="entry name" value="Ig-like_fold"/>
</dbReference>
<dbReference type="Gene3D" id="2.60.40.10">
    <property type="entry name" value="Immunoglobulins"/>
    <property type="match status" value="1"/>
</dbReference>
<dbReference type="Pfam" id="PF00041">
    <property type="entry name" value="fn3"/>
    <property type="match status" value="1"/>
</dbReference>
<evidence type="ECO:0000313" key="4">
    <source>
        <dbReference type="EMBL" id="KAG8437983.1"/>
    </source>
</evidence>
<keyword evidence="2" id="KW-0472">Membrane</keyword>
<comment type="caution">
    <text evidence="4">The sequence shown here is derived from an EMBL/GenBank/DDBJ whole genome shotgun (WGS) entry which is preliminary data.</text>
</comment>
<accession>A0A8T2J2D9</accession>
<protein>
    <recommendedName>
        <fullName evidence="3">Fibronectin type-III domain-containing protein</fullName>
    </recommendedName>
</protein>
<dbReference type="AlphaFoldDB" id="A0A8T2J2D9"/>
<dbReference type="InterPro" id="IPR036116">
    <property type="entry name" value="FN3_sf"/>
</dbReference>
<evidence type="ECO:0000259" key="3">
    <source>
        <dbReference type="PROSITE" id="PS50853"/>
    </source>
</evidence>
<dbReference type="CDD" id="cd00063">
    <property type="entry name" value="FN3"/>
    <property type="match status" value="1"/>
</dbReference>
<organism evidence="4 5">
    <name type="scientific">Hymenochirus boettgeri</name>
    <name type="common">Congo dwarf clawed frog</name>
    <dbReference type="NCBI Taxonomy" id="247094"/>
    <lineage>
        <taxon>Eukaryota</taxon>
        <taxon>Metazoa</taxon>
        <taxon>Chordata</taxon>
        <taxon>Craniata</taxon>
        <taxon>Vertebrata</taxon>
        <taxon>Euteleostomi</taxon>
        <taxon>Amphibia</taxon>
        <taxon>Batrachia</taxon>
        <taxon>Anura</taxon>
        <taxon>Pipoidea</taxon>
        <taxon>Pipidae</taxon>
        <taxon>Pipinae</taxon>
        <taxon>Hymenochirus</taxon>
    </lineage>
</organism>
<dbReference type="InterPro" id="IPR003961">
    <property type="entry name" value="FN3_dom"/>
</dbReference>
<evidence type="ECO:0000313" key="5">
    <source>
        <dbReference type="Proteomes" id="UP000812440"/>
    </source>
</evidence>
<evidence type="ECO:0000256" key="1">
    <source>
        <dbReference type="SAM" id="MobiDB-lite"/>
    </source>
</evidence>
<sequence>MTLSAPNKIDMQSVEINSTTVFNNSSSSFTTTVPIWINNQSSNPQTPDSTRTRRSTPDHIWYVTGREYYDDYEENSDENSTTPHPVPLHPCPYDRCKHLEPECEESQRKAGGNCLCPGLDGPTIPPDSPRLSEVTSRDTEVVVGWCSPMSTVQGYKVLYGVLNGQMENGPILNTTFRLYTIENLLSGASYRVCVVAFNEAGESPIHFDEEGESNGWENGFLSPCSVIHMSSSSFSHIYIGVGVGLAAMVVILGLTIVGYIVWKRKSKSMKIVEGEEIGIQNQSYKAGSMDQL</sequence>
<feature type="region of interest" description="Disordered" evidence="1">
    <location>
        <begin position="37"/>
        <end position="57"/>
    </location>
</feature>
<evidence type="ECO:0000256" key="2">
    <source>
        <dbReference type="SAM" id="Phobius"/>
    </source>
</evidence>
<proteinExistence type="predicted"/>